<evidence type="ECO:0000256" key="3">
    <source>
        <dbReference type="ARBA" id="ARBA00022475"/>
    </source>
</evidence>
<evidence type="ECO:0000256" key="2">
    <source>
        <dbReference type="ARBA" id="ARBA00005236"/>
    </source>
</evidence>
<keyword evidence="3" id="KW-1003">Cell membrane</keyword>
<evidence type="ECO:0000313" key="9">
    <source>
        <dbReference type="EMBL" id="AGS52671.1"/>
    </source>
</evidence>
<feature type="domain" description="ABC3 transporter permease C-terminal" evidence="8">
    <location>
        <begin position="1031"/>
        <end position="1098"/>
    </location>
</feature>
<dbReference type="InterPro" id="IPR003838">
    <property type="entry name" value="ABC3_permease_C"/>
</dbReference>
<evidence type="ECO:0000256" key="6">
    <source>
        <dbReference type="ARBA" id="ARBA00023136"/>
    </source>
</evidence>
<evidence type="ECO:0000256" key="5">
    <source>
        <dbReference type="ARBA" id="ARBA00022989"/>
    </source>
</evidence>
<evidence type="ECO:0000256" key="4">
    <source>
        <dbReference type="ARBA" id="ARBA00022692"/>
    </source>
</evidence>
<protein>
    <recommendedName>
        <fullName evidence="8">ABC3 transporter permease C-terminal domain-containing protein</fullName>
    </recommendedName>
</protein>
<dbReference type="GO" id="GO:0044874">
    <property type="term" value="P:lipoprotein localization to outer membrane"/>
    <property type="evidence" value="ECO:0007669"/>
    <property type="project" value="TreeGrafter"/>
</dbReference>
<feature type="transmembrane region" description="Helical" evidence="7">
    <location>
        <begin position="531"/>
        <end position="555"/>
    </location>
</feature>
<comment type="similarity">
    <text evidence="2">Belongs to the ABC-4 integral membrane protein family. LolC/E subfamily.</text>
</comment>
<dbReference type="EMBL" id="JQ844204">
    <property type="protein sequence ID" value="AGS52671.1"/>
    <property type="molecule type" value="Genomic_DNA"/>
</dbReference>
<sequence length="1128" mass="123183">MDIKYGIKVILRTPLKTALFALLIALVSGFLSLGAGMFRSAEAMLEEADAQFLTAGEFTFVGGDYPTTAANDEALYDARRQFNIDDYKLPGALVAEEHITRRVYVPDYIPIESRMPYRRYAIVVVAALTTDDMFYFRGQIDSTVREVFFSERDDVAEGYQVMLDWSIEEALDWRGERLWTLPSTGYEHLGQNIYLDFDKDGLLDPANDWGVEITSGRQYVVFGELYTNPGWRGYSLQTKPFIGDFNAPPEYGAYSPIIDVTGRDFAEFWRSDAGLYLSQAAESVHIRNMSMNLVASEDIRAVSAFHRGLHTLTEGAFPDVGGGLGDTGASPDGAPSGNGGLPGCVIPVRVAAQLSLSVGDSITLSIHEPVVEANPAASYWVGDGFAETATYTVAGIYESNEYDTPIYITRDITRGGGATSGGQSTGDLSVGSTNEYTLGRVVVDNRRAAGYLEAVTPLLPPGVVFELHDQGYEAATRAIWGVRETAVVLIAVCVIAGLVVLWSYAFLFVYRSTLSVRLLLVLGSGAWRTMLFLLTGSALVAAVSAAAGCVGGYLVSGKVIAAVFEAAKEQNVFDFRFSLLGLGAGGTFDPSPGVSTSVYVVIATVVFASAVLLCLLFGWRVIRNQNAHIRAAFTAKAAAQRKSDVPGAASWGKGVTSFPNTAAAARLATKDALTNEWYNLLPGVSPRYVARSILRGGWRSLVIPVLFLALLAFVLVFDNIRDSYSRQLEQVYDDVPVEMWFTDISATWRDGLRIGEGRFAEIEEEGEFVADMWRSRNARYMYLGIAMYADGSEPEYPPQDFFIGSSQYAIETFADQIDIRTRGLVFTNNYATAPEFAQTSAPSVEWKAGADGGIFKTFEPEGEPYILTAPCIVSREFFAKNELSLGDTIAVSAFYPSYTGGTYYWNFTIHLEIAGVYTSAINRETIILPEKADVIVTGVVPQNTEDGNYTSTSNMSNINNGHAGLSYHAGGFLLTNTERLSELKDLLEGSYDELGHGGLFRRWIIVDDKPLYNTLENLRRYVGYFDMIYPVMLAMIAGIAFIASNLLLKSRARELNTLRGLGASRGRVFCSFFFEPVVLTLPGLAVAAVYGALPGARVTLLALFFYAGVAAAVLHTYRNAVMASREEE</sequence>
<accession>A0A806KLI5</accession>
<feature type="transmembrane region" description="Helical" evidence="7">
    <location>
        <begin position="1027"/>
        <end position="1048"/>
    </location>
</feature>
<dbReference type="PANTHER" id="PTHR30489">
    <property type="entry name" value="LIPOPROTEIN-RELEASING SYSTEM TRANSMEMBRANE PROTEIN LOLE"/>
    <property type="match status" value="1"/>
</dbReference>
<keyword evidence="5 7" id="KW-1133">Transmembrane helix</keyword>
<dbReference type="GO" id="GO:0098797">
    <property type="term" value="C:plasma membrane protein complex"/>
    <property type="evidence" value="ECO:0007669"/>
    <property type="project" value="TreeGrafter"/>
</dbReference>
<dbReference type="AlphaFoldDB" id="A0A806KLI5"/>
<feature type="transmembrane region" description="Helical" evidence="7">
    <location>
        <begin position="1068"/>
        <end position="1092"/>
    </location>
</feature>
<feature type="transmembrane region" description="Helical" evidence="7">
    <location>
        <begin position="1098"/>
        <end position="1117"/>
    </location>
</feature>
<dbReference type="Pfam" id="PF02687">
    <property type="entry name" value="FtsX"/>
    <property type="match status" value="1"/>
</dbReference>
<comment type="subcellular location">
    <subcellularLocation>
        <location evidence="1">Cell membrane</location>
        <topology evidence="1">Multi-pass membrane protein</topology>
    </subcellularLocation>
</comment>
<evidence type="ECO:0000256" key="7">
    <source>
        <dbReference type="SAM" id="Phobius"/>
    </source>
</evidence>
<reference evidence="9" key="1">
    <citation type="submission" date="2012-03" db="EMBL/GenBank/DDBJ databases">
        <title>Functional metagenomics reveals considerable lignocellulase gene clusters in the gut microbiome of a wood-feeding higher termite.</title>
        <authorList>
            <person name="Liu N."/>
        </authorList>
    </citation>
    <scope>NUCLEOTIDE SEQUENCE</scope>
</reference>
<proteinExistence type="inferred from homology"/>
<evidence type="ECO:0000256" key="1">
    <source>
        <dbReference type="ARBA" id="ARBA00004651"/>
    </source>
</evidence>
<feature type="transmembrane region" description="Helical" evidence="7">
    <location>
        <begin position="598"/>
        <end position="622"/>
    </location>
</feature>
<keyword evidence="6 7" id="KW-0472">Membrane</keyword>
<dbReference type="PANTHER" id="PTHR30489:SF0">
    <property type="entry name" value="LIPOPROTEIN-RELEASING SYSTEM TRANSMEMBRANE PROTEIN LOLE"/>
    <property type="match status" value="1"/>
</dbReference>
<dbReference type="InterPro" id="IPR051447">
    <property type="entry name" value="Lipoprotein-release_system"/>
</dbReference>
<keyword evidence="4 7" id="KW-0812">Transmembrane</keyword>
<evidence type="ECO:0000259" key="8">
    <source>
        <dbReference type="Pfam" id="PF02687"/>
    </source>
</evidence>
<feature type="transmembrane region" description="Helical" evidence="7">
    <location>
        <begin position="697"/>
        <end position="717"/>
    </location>
</feature>
<name>A0A806KLI5_9BACT</name>
<feature type="transmembrane region" description="Helical" evidence="7">
    <location>
        <begin position="486"/>
        <end position="510"/>
    </location>
</feature>
<organism evidence="9">
    <name type="scientific">uncultured bacterium contig00045</name>
    <dbReference type="NCBI Taxonomy" id="1181531"/>
    <lineage>
        <taxon>Bacteria</taxon>
        <taxon>environmental samples</taxon>
    </lineage>
</organism>